<evidence type="ECO:0000256" key="1">
    <source>
        <dbReference type="SAM" id="MobiDB-lite"/>
    </source>
</evidence>
<dbReference type="EMBL" id="QXJM01000039">
    <property type="protein sequence ID" value="RIE02228.1"/>
    <property type="molecule type" value="Genomic_DNA"/>
</dbReference>
<name>A0A398CN63_9BACL</name>
<dbReference type="OrthoDB" id="2653555at2"/>
<sequence length="256" mass="28160">MVSRHFLGICGSAVLLATMTGCNYTAHFQKSNQDYASRAKNDPKTFQSRSYAPLSSDPEQHKNKYFEYSSVVSRKVDSLPGINTAMVFLTDKNAYVGILTDASATGTRAHGGKEVREQVNSGTMEGVYNVDNGSSKWDNRQLANHYNSYFTHRDVADLSTELRQVIGETVRNAHPRVNQVYISANREYVNQLVEFAKASWGRKPLTPLTNDFNTLVSYVFGLGNEVPLPLYERDHGVNSGAAGSIPSKAPAPSPSS</sequence>
<organism evidence="2 3">
    <name type="scientific">Cohnella faecalis</name>
    <dbReference type="NCBI Taxonomy" id="2315694"/>
    <lineage>
        <taxon>Bacteria</taxon>
        <taxon>Bacillati</taxon>
        <taxon>Bacillota</taxon>
        <taxon>Bacilli</taxon>
        <taxon>Bacillales</taxon>
        <taxon>Paenibacillaceae</taxon>
        <taxon>Cohnella</taxon>
    </lineage>
</organism>
<evidence type="ECO:0000313" key="3">
    <source>
        <dbReference type="Proteomes" id="UP000266340"/>
    </source>
</evidence>
<dbReference type="AlphaFoldDB" id="A0A398CN63"/>
<evidence type="ECO:0008006" key="4">
    <source>
        <dbReference type="Google" id="ProtNLM"/>
    </source>
</evidence>
<comment type="caution">
    <text evidence="2">The sequence shown here is derived from an EMBL/GenBank/DDBJ whole genome shotgun (WGS) entry which is preliminary data.</text>
</comment>
<reference evidence="2 3" key="1">
    <citation type="submission" date="2018-09" db="EMBL/GenBank/DDBJ databases">
        <title>Cohnella cavernae sp. nov., isolated from a karst cave.</title>
        <authorList>
            <person name="Zhu H."/>
        </authorList>
    </citation>
    <scope>NUCLEOTIDE SEQUENCE [LARGE SCALE GENOMIC DNA]</scope>
    <source>
        <strain evidence="2 3">K2E09-144</strain>
    </source>
</reference>
<dbReference type="Proteomes" id="UP000266340">
    <property type="component" value="Unassembled WGS sequence"/>
</dbReference>
<dbReference type="InterPro" id="IPR019076">
    <property type="entry name" value="Spore_lipoprot_YhcN/YlaJ-like"/>
</dbReference>
<dbReference type="PROSITE" id="PS51257">
    <property type="entry name" value="PROKAR_LIPOPROTEIN"/>
    <property type="match status" value="1"/>
</dbReference>
<feature type="region of interest" description="Disordered" evidence="1">
    <location>
        <begin position="35"/>
        <end position="58"/>
    </location>
</feature>
<dbReference type="Pfam" id="PF09580">
    <property type="entry name" value="Spore_YhcN_YlaJ"/>
    <property type="match status" value="1"/>
</dbReference>
<protein>
    <recommendedName>
        <fullName evidence="4">Sporulation protein</fullName>
    </recommendedName>
</protein>
<keyword evidence="3" id="KW-1185">Reference proteome</keyword>
<evidence type="ECO:0000313" key="2">
    <source>
        <dbReference type="EMBL" id="RIE02228.1"/>
    </source>
</evidence>
<dbReference type="RefSeq" id="WP_119150269.1">
    <property type="nucleotide sequence ID" value="NZ_JBHSOV010000001.1"/>
</dbReference>
<gene>
    <name evidence="2" type="ORF">D3H35_15950</name>
</gene>
<accession>A0A398CN63</accession>
<proteinExistence type="predicted"/>